<dbReference type="Proteomes" id="UP001301012">
    <property type="component" value="Unassembled WGS sequence"/>
</dbReference>
<dbReference type="Pfam" id="PF11148">
    <property type="entry name" value="DUF2922"/>
    <property type="match status" value="1"/>
</dbReference>
<proteinExistence type="predicted"/>
<sequence length="76" mass="8362">MEIAKRLIMTFKNHEDKKVSLSVEDPKDDITEAEIKSVMDLIVAKNIFAPNGMDLIAAVEAKVVATDTTPYDLVIG</sequence>
<protein>
    <submittedName>
        <fullName evidence="1">DUF2922 domain-containing protein</fullName>
    </submittedName>
</protein>
<keyword evidence="2" id="KW-1185">Reference proteome</keyword>
<accession>A0ABT7E8P4</accession>
<reference evidence="1 2" key="1">
    <citation type="submission" date="2023-05" db="EMBL/GenBank/DDBJ databases">
        <title>Rombocin, a short stable natural nisin variant, displays selective antimicrobial activity against Listeria monocytogenes and employs dual mode of action to kill target bacterial strains.</title>
        <authorList>
            <person name="Wambui J."/>
            <person name="Stephan R."/>
            <person name="Kuipers O.P."/>
        </authorList>
    </citation>
    <scope>NUCLEOTIDE SEQUENCE [LARGE SCALE GENOMIC DNA]</scope>
    <source>
        <strain evidence="1 2">RC002</strain>
    </source>
</reference>
<evidence type="ECO:0000313" key="2">
    <source>
        <dbReference type="Proteomes" id="UP001301012"/>
    </source>
</evidence>
<dbReference type="EMBL" id="JASKYM010000002">
    <property type="protein sequence ID" value="MDK2563282.1"/>
    <property type="molecule type" value="Genomic_DNA"/>
</dbReference>
<comment type="caution">
    <text evidence="1">The sequence shown here is derived from an EMBL/GenBank/DDBJ whole genome shotgun (WGS) entry which is preliminary data.</text>
</comment>
<dbReference type="InterPro" id="IPR021321">
    <property type="entry name" value="DUF2922"/>
</dbReference>
<organism evidence="1 2">
    <name type="scientific">Romboutsia sedimentorum</name>
    <dbReference type="NCBI Taxonomy" id="1368474"/>
    <lineage>
        <taxon>Bacteria</taxon>
        <taxon>Bacillati</taxon>
        <taxon>Bacillota</taxon>
        <taxon>Clostridia</taxon>
        <taxon>Peptostreptococcales</taxon>
        <taxon>Peptostreptococcaceae</taxon>
        <taxon>Romboutsia</taxon>
    </lineage>
</organism>
<evidence type="ECO:0000313" key="1">
    <source>
        <dbReference type="EMBL" id="MDK2563282.1"/>
    </source>
</evidence>
<dbReference type="RefSeq" id="WP_284132231.1">
    <property type="nucleotide sequence ID" value="NZ_JASKYM010000002.1"/>
</dbReference>
<gene>
    <name evidence="1" type="ORF">QOZ84_06955</name>
</gene>
<name>A0ABT7E8P4_9FIRM</name>